<organism evidence="3 4">
    <name type="scientific">Pseudonocardia zijingensis</name>
    <dbReference type="NCBI Taxonomy" id="153376"/>
    <lineage>
        <taxon>Bacteria</taxon>
        <taxon>Bacillati</taxon>
        <taxon>Actinomycetota</taxon>
        <taxon>Actinomycetes</taxon>
        <taxon>Pseudonocardiales</taxon>
        <taxon>Pseudonocardiaceae</taxon>
        <taxon>Pseudonocardia</taxon>
    </lineage>
</organism>
<keyword evidence="4" id="KW-1185">Reference proteome</keyword>
<accession>A0ABN1N6V6</accession>
<feature type="domain" description="ANTAR" evidence="2">
    <location>
        <begin position="87"/>
        <end position="142"/>
    </location>
</feature>
<dbReference type="InterPro" id="IPR005561">
    <property type="entry name" value="ANTAR"/>
</dbReference>
<evidence type="ECO:0000313" key="4">
    <source>
        <dbReference type="Proteomes" id="UP001499967"/>
    </source>
</evidence>
<proteinExistence type="predicted"/>
<evidence type="ECO:0000259" key="2">
    <source>
        <dbReference type="SMART" id="SM01012"/>
    </source>
</evidence>
<reference evidence="3 4" key="1">
    <citation type="journal article" date="2019" name="Int. J. Syst. Evol. Microbiol.">
        <title>The Global Catalogue of Microorganisms (GCM) 10K type strain sequencing project: providing services to taxonomists for standard genome sequencing and annotation.</title>
        <authorList>
            <consortium name="The Broad Institute Genomics Platform"/>
            <consortium name="The Broad Institute Genome Sequencing Center for Infectious Disease"/>
            <person name="Wu L."/>
            <person name="Ma J."/>
        </authorList>
    </citation>
    <scope>NUCLEOTIDE SEQUENCE [LARGE SCALE GENOMIC DNA]</scope>
    <source>
        <strain evidence="3 4">JCM 11117</strain>
    </source>
</reference>
<protein>
    <recommendedName>
        <fullName evidence="2">ANTAR domain-containing protein</fullName>
    </recommendedName>
</protein>
<sequence length="153" mass="15911">MPGGPPAGPGPTHRPGGDGQVSAVPGTRLATTLESLISDLFAAGLQLQVVLQDIDGTTEPARRLRAALVRIDTTISGLRMAERDLMRVERLHSSAAASIDIAQAEGILAERLQIPIADAAAALAEYARLHGRHPVETARGVIDGTIDLSGEPS</sequence>
<evidence type="ECO:0000313" key="3">
    <source>
        <dbReference type="EMBL" id="GAA0895662.1"/>
    </source>
</evidence>
<feature type="region of interest" description="Disordered" evidence="1">
    <location>
        <begin position="1"/>
        <end position="24"/>
    </location>
</feature>
<dbReference type="Proteomes" id="UP001499967">
    <property type="component" value="Unassembled WGS sequence"/>
</dbReference>
<dbReference type="EMBL" id="BAAAHP010000163">
    <property type="protein sequence ID" value="GAA0895662.1"/>
    <property type="molecule type" value="Genomic_DNA"/>
</dbReference>
<name>A0ABN1N6V6_9PSEU</name>
<evidence type="ECO:0000256" key="1">
    <source>
        <dbReference type="SAM" id="MobiDB-lite"/>
    </source>
</evidence>
<gene>
    <name evidence="3" type="ORF">GCM10009559_52170</name>
</gene>
<comment type="caution">
    <text evidence="3">The sequence shown here is derived from an EMBL/GenBank/DDBJ whole genome shotgun (WGS) entry which is preliminary data.</text>
</comment>
<dbReference type="SMART" id="SM01012">
    <property type="entry name" value="ANTAR"/>
    <property type="match status" value="1"/>
</dbReference>